<proteinExistence type="predicted"/>
<accession>A0ACB0XWQ0</accession>
<comment type="caution">
    <text evidence="1">The sequence shown here is derived from an EMBL/GenBank/DDBJ whole genome shotgun (WGS) entry which is preliminary data.</text>
</comment>
<keyword evidence="2" id="KW-1185">Reference proteome</keyword>
<dbReference type="Proteomes" id="UP001497535">
    <property type="component" value="Unassembled WGS sequence"/>
</dbReference>
<organism evidence="1 2">
    <name type="scientific">Meloidogyne enterolobii</name>
    <name type="common">Root-knot nematode worm</name>
    <name type="synonym">Meloidogyne mayaguensis</name>
    <dbReference type="NCBI Taxonomy" id="390850"/>
    <lineage>
        <taxon>Eukaryota</taxon>
        <taxon>Metazoa</taxon>
        <taxon>Ecdysozoa</taxon>
        <taxon>Nematoda</taxon>
        <taxon>Chromadorea</taxon>
        <taxon>Rhabditida</taxon>
        <taxon>Tylenchina</taxon>
        <taxon>Tylenchomorpha</taxon>
        <taxon>Tylenchoidea</taxon>
        <taxon>Meloidogynidae</taxon>
        <taxon>Meloidogyninae</taxon>
        <taxon>Meloidogyne</taxon>
    </lineage>
</organism>
<protein>
    <submittedName>
        <fullName evidence="1">Uncharacterized protein</fullName>
    </submittedName>
</protein>
<sequence length="49" mass="5558">MQGNKSILELLFQIVFFVVSHTGMTNAPNTVTHKRDYNWPKKRSSAHGA</sequence>
<name>A0ACB0XWQ0_MELEN</name>
<evidence type="ECO:0000313" key="1">
    <source>
        <dbReference type="EMBL" id="CAK5020667.1"/>
    </source>
</evidence>
<gene>
    <name evidence="1" type="ORF">MENTE1834_LOCUS4507</name>
</gene>
<dbReference type="EMBL" id="CAVMJV010000003">
    <property type="protein sequence ID" value="CAK5020667.1"/>
    <property type="molecule type" value="Genomic_DNA"/>
</dbReference>
<evidence type="ECO:0000313" key="2">
    <source>
        <dbReference type="Proteomes" id="UP001497535"/>
    </source>
</evidence>
<reference evidence="1" key="1">
    <citation type="submission" date="2023-11" db="EMBL/GenBank/DDBJ databases">
        <authorList>
            <person name="Poullet M."/>
        </authorList>
    </citation>
    <scope>NUCLEOTIDE SEQUENCE</scope>
    <source>
        <strain evidence="1">E1834</strain>
    </source>
</reference>